<keyword evidence="15" id="KW-0472">Membrane</keyword>
<dbReference type="PANTHER" id="PTHR46347:SF1">
    <property type="entry name" value="RING_FYVE_PHD ZINC FINGER SUPERFAMILY PROTEIN"/>
    <property type="match status" value="1"/>
</dbReference>
<evidence type="ECO:0000256" key="15">
    <source>
        <dbReference type="SAM" id="Phobius"/>
    </source>
</evidence>
<reference evidence="17" key="1">
    <citation type="submission" date="2018-10" db="EMBL/GenBank/DDBJ databases">
        <title>Hidden diversity of soil giant viruses.</title>
        <authorList>
            <person name="Schulz F."/>
            <person name="Alteio L."/>
            <person name="Goudeau D."/>
            <person name="Ryan E.M."/>
            <person name="Malmstrom R.R."/>
            <person name="Blanchard J."/>
            <person name="Woyke T."/>
        </authorList>
    </citation>
    <scope>NUCLEOTIDE SEQUENCE</scope>
    <source>
        <strain evidence="17">HYV1</strain>
    </source>
</reference>
<comment type="function">
    <text evidence="13">E3 ubiquitin-protein ligase which promotes ubiquitination and subsequent degradation of host MHC-I and CD4 molecules, presumably to prevent lysis of infected cells by cytotoxic T-lymphocytes and NK cell. Binds target molecules through transmembrane interaction. The result of this ubiquitination is the enhancement of the endocytosis of the target chain and the delivery to the lysosome, where it is proteolytically destroyed.</text>
</comment>
<dbReference type="PANTHER" id="PTHR46347">
    <property type="entry name" value="RING/FYVE/PHD ZINC FINGER SUPERFAMILY PROTEIN"/>
    <property type="match status" value="1"/>
</dbReference>
<evidence type="ECO:0000256" key="6">
    <source>
        <dbReference type="ARBA" id="ARBA00022560"/>
    </source>
</evidence>
<feature type="transmembrane region" description="Helical" evidence="15">
    <location>
        <begin position="155"/>
        <end position="175"/>
    </location>
</feature>
<keyword evidence="12" id="KW-1039">Host endosome</keyword>
<comment type="similarity">
    <text evidence="4">Belongs to the poxviridae LAP protein family.</text>
</comment>
<keyword evidence="9" id="KW-0863">Zinc-finger</keyword>
<evidence type="ECO:0000256" key="1">
    <source>
        <dbReference type="ARBA" id="ARBA00004280"/>
    </source>
</evidence>
<keyword evidence="7" id="KW-1115">Inhibition of host MHC class I molecule presentation by virus</keyword>
<protein>
    <recommendedName>
        <fullName evidence="5">E3 ubiquitin-protein ligase LAP</fullName>
    </recommendedName>
    <alternativeName>
        <fullName evidence="14">Leukemia associated protein</fullName>
    </alternativeName>
</protein>
<dbReference type="GO" id="GO:0008270">
    <property type="term" value="F:zinc ion binding"/>
    <property type="evidence" value="ECO:0007669"/>
    <property type="project" value="UniProtKB-KW"/>
</dbReference>
<name>A0A3G5A7G9_9VIRU</name>
<evidence type="ECO:0000259" key="16">
    <source>
        <dbReference type="PROSITE" id="PS51292"/>
    </source>
</evidence>
<keyword evidence="8" id="KW-0479">Metal-binding</keyword>
<evidence type="ECO:0000256" key="14">
    <source>
        <dbReference type="ARBA" id="ARBA00031582"/>
    </source>
</evidence>
<dbReference type="SUPFAM" id="SSF57850">
    <property type="entry name" value="RING/U-box"/>
    <property type="match status" value="1"/>
</dbReference>
<evidence type="ECO:0000256" key="4">
    <source>
        <dbReference type="ARBA" id="ARBA00006560"/>
    </source>
</evidence>
<evidence type="ECO:0000256" key="11">
    <source>
        <dbReference type="ARBA" id="ARBA00022833"/>
    </source>
</evidence>
<keyword evidence="11" id="KW-0862">Zinc</keyword>
<dbReference type="GO" id="GO:0033644">
    <property type="term" value="C:host cell membrane"/>
    <property type="evidence" value="ECO:0007669"/>
    <property type="project" value="UniProtKB-SubCell"/>
</dbReference>
<feature type="domain" description="RING-CH-type" evidence="16">
    <location>
        <begin position="6"/>
        <end position="68"/>
    </location>
</feature>
<evidence type="ECO:0000256" key="8">
    <source>
        <dbReference type="ARBA" id="ARBA00022723"/>
    </source>
</evidence>
<keyword evidence="15" id="KW-1133">Transmembrane helix</keyword>
<dbReference type="SMART" id="SM00744">
    <property type="entry name" value="RINGv"/>
    <property type="match status" value="1"/>
</dbReference>
<keyword evidence="6" id="KW-0945">Host-virus interaction</keyword>
<keyword evidence="6" id="KW-1080">Inhibition of host adaptive immune response by virus</keyword>
<dbReference type="PROSITE" id="PS51292">
    <property type="entry name" value="ZF_RING_CH"/>
    <property type="match status" value="1"/>
</dbReference>
<evidence type="ECO:0000313" key="17">
    <source>
        <dbReference type="EMBL" id="AYV83206.1"/>
    </source>
</evidence>
<proteinExistence type="inferred from homology"/>
<keyword evidence="10" id="KW-1040">Host Golgi apparatus</keyword>
<gene>
    <name evidence="17" type="ORF">Hyperionvirus5_12</name>
</gene>
<dbReference type="Pfam" id="PF12906">
    <property type="entry name" value="RINGv"/>
    <property type="match status" value="1"/>
</dbReference>
<organism evidence="17">
    <name type="scientific">Hyperionvirus sp</name>
    <dbReference type="NCBI Taxonomy" id="2487770"/>
    <lineage>
        <taxon>Viruses</taxon>
        <taxon>Varidnaviria</taxon>
        <taxon>Bamfordvirae</taxon>
        <taxon>Nucleocytoviricota</taxon>
        <taxon>Megaviricetes</taxon>
        <taxon>Imitervirales</taxon>
        <taxon>Mimiviridae</taxon>
        <taxon>Klosneuvirinae</taxon>
    </lineage>
</organism>
<feature type="transmembrane region" description="Helical" evidence="15">
    <location>
        <begin position="195"/>
        <end position="222"/>
    </location>
</feature>
<evidence type="ECO:0000256" key="2">
    <source>
        <dbReference type="ARBA" id="ARBA00004301"/>
    </source>
</evidence>
<keyword evidence="15" id="KW-0812">Transmembrane</keyword>
<feature type="transmembrane region" description="Helical" evidence="15">
    <location>
        <begin position="95"/>
        <end position="113"/>
    </location>
</feature>
<dbReference type="Gene3D" id="3.30.40.10">
    <property type="entry name" value="Zinc/RING finger domain, C3HC4 (zinc finger)"/>
    <property type="match status" value="1"/>
</dbReference>
<feature type="transmembrane region" description="Helical" evidence="15">
    <location>
        <begin position="125"/>
        <end position="143"/>
    </location>
</feature>
<dbReference type="InterPro" id="IPR013083">
    <property type="entry name" value="Znf_RING/FYVE/PHD"/>
</dbReference>
<keyword evidence="6" id="KW-0899">Viral immunoevasion</keyword>
<dbReference type="GO" id="GO:0046776">
    <property type="term" value="P:symbiont-mediated suppression of host antigen processing and presentation of peptide antigen via MHC class I"/>
    <property type="evidence" value="ECO:0007669"/>
    <property type="project" value="UniProtKB-KW"/>
</dbReference>
<dbReference type="EMBL" id="MK072387">
    <property type="protein sequence ID" value="AYV83206.1"/>
    <property type="molecule type" value="Genomic_DNA"/>
</dbReference>
<evidence type="ECO:0000256" key="3">
    <source>
        <dbReference type="ARBA" id="ARBA00004359"/>
    </source>
</evidence>
<dbReference type="CDD" id="cd16495">
    <property type="entry name" value="RING_CH-C4HC3_MARCH"/>
    <property type="match status" value="1"/>
</dbReference>
<evidence type="ECO:0000256" key="13">
    <source>
        <dbReference type="ARBA" id="ARBA00025257"/>
    </source>
</evidence>
<evidence type="ECO:0000256" key="12">
    <source>
        <dbReference type="ARBA" id="ARBA00023046"/>
    </source>
</evidence>
<dbReference type="GO" id="GO:0044177">
    <property type="term" value="C:host cell Golgi apparatus"/>
    <property type="evidence" value="ECO:0007669"/>
    <property type="project" value="UniProtKB-SubCell"/>
</dbReference>
<evidence type="ECO:0000256" key="5">
    <source>
        <dbReference type="ARBA" id="ARBA00018161"/>
    </source>
</evidence>
<comment type="subcellular location">
    <subcellularLocation>
        <location evidence="3">Host Golgi apparatus</location>
        <location evidence="3">Host trans-Golgi network membrane</location>
    </subcellularLocation>
    <subcellularLocation>
        <location evidence="1">Host early endosome membrane</location>
    </subcellularLocation>
    <subcellularLocation>
        <location evidence="2">Host membrane</location>
        <topology evidence="2">Multi-pass membrane protein</topology>
    </subcellularLocation>
</comment>
<evidence type="ECO:0000256" key="7">
    <source>
        <dbReference type="ARBA" id="ARBA00022625"/>
    </source>
</evidence>
<evidence type="ECO:0000256" key="9">
    <source>
        <dbReference type="ARBA" id="ARBA00022771"/>
    </source>
</evidence>
<dbReference type="InterPro" id="IPR011016">
    <property type="entry name" value="Znf_RING-CH"/>
</dbReference>
<accession>A0A3G5A7G9</accession>
<sequence>MPHKRKINRVKKLCRICYGDNNRVDFIVPCECKGSMKYIHRECLDMSRLVSEEANLKCSICKRNYVLDYGKKPSGRQSRAIWINFLRNLLWEKRLIGLYLVILGHAVWGNLGIPARYNLMQSCFYVIYCVYPLLSTYSILMVLESLPLLPLRGNGQVVVSLLLVLYTEILAPIIAETKKVEEIVIATNEYVKMKFSPFAIYIQILPIVLAIGVQIIGGYHIYSIVKQDYYMSVCRVMGSKNFVKDLEQLEHTRNEWGK</sequence>
<evidence type="ECO:0000256" key="10">
    <source>
        <dbReference type="ARBA" id="ARBA00022812"/>
    </source>
</evidence>